<evidence type="ECO:0008006" key="5">
    <source>
        <dbReference type="Google" id="ProtNLM"/>
    </source>
</evidence>
<keyword evidence="4" id="KW-1185">Reference proteome</keyword>
<sequence>MQRTRLNTLFAITQTRLNELFSNPWRRIALSLISLLLGFFVGQAVTTSVGQSAYWDITVAGFFLLFTEFISRTFYSRLSINNKRLFWLSMLNTFKMGVIYGLYLEALKLGS</sequence>
<dbReference type="eggNOG" id="ENOG5032RRW">
    <property type="taxonomic scope" value="Bacteria"/>
</dbReference>
<keyword evidence="2" id="KW-0472">Membrane</keyword>
<evidence type="ECO:0000313" key="4">
    <source>
        <dbReference type="Proteomes" id="UP000008204"/>
    </source>
</evidence>
<dbReference type="PANTHER" id="PTHR33787">
    <property type="match status" value="1"/>
</dbReference>
<dbReference type="RefSeq" id="WP_012595249.1">
    <property type="nucleotide sequence ID" value="NC_011726.1"/>
</dbReference>
<evidence type="ECO:0000256" key="1">
    <source>
        <dbReference type="ARBA" id="ARBA00009846"/>
    </source>
</evidence>
<dbReference type="KEGG" id="cyp:PCC8801_1939"/>
<evidence type="ECO:0000313" key="3">
    <source>
        <dbReference type="EMBL" id="ACK65977.1"/>
    </source>
</evidence>
<dbReference type="PANTHER" id="PTHR33787:SF5">
    <property type="entry name" value="YCF20-LIKE PROTEIN"/>
    <property type="match status" value="1"/>
</dbReference>
<evidence type="ECO:0000256" key="2">
    <source>
        <dbReference type="SAM" id="Phobius"/>
    </source>
</evidence>
<keyword evidence="2" id="KW-0812">Transmembrane</keyword>
<comment type="similarity">
    <text evidence="1">Belongs to the ycf20 family.</text>
</comment>
<name>B7JY13_RIPO1</name>
<dbReference type="InterPro" id="IPR007572">
    <property type="entry name" value="Uncharacterised_Ycf20"/>
</dbReference>
<gene>
    <name evidence="3" type="ordered locus">PCC8801_1939</name>
</gene>
<dbReference type="Proteomes" id="UP000008204">
    <property type="component" value="Chromosome"/>
</dbReference>
<keyword evidence="2" id="KW-1133">Transmembrane helix</keyword>
<dbReference type="EMBL" id="CP001287">
    <property type="protein sequence ID" value="ACK65977.1"/>
    <property type="molecule type" value="Genomic_DNA"/>
</dbReference>
<dbReference type="OrthoDB" id="424985at2"/>
<dbReference type="AlphaFoldDB" id="B7JY13"/>
<dbReference type="HOGENOM" id="CLU_090160_3_0_3"/>
<dbReference type="STRING" id="41431.PCC8801_1939"/>
<dbReference type="Pfam" id="PF04483">
    <property type="entry name" value="DUF565"/>
    <property type="match status" value="1"/>
</dbReference>
<feature type="transmembrane region" description="Helical" evidence="2">
    <location>
        <begin position="85"/>
        <end position="103"/>
    </location>
</feature>
<proteinExistence type="inferred from homology"/>
<reference evidence="4" key="1">
    <citation type="journal article" date="2011" name="MBio">
        <title>Novel metabolic attributes of the genus Cyanothece, comprising a group of unicellular nitrogen-fixing Cyanobacteria.</title>
        <authorList>
            <person name="Bandyopadhyay A."/>
            <person name="Elvitigala T."/>
            <person name="Welsh E."/>
            <person name="Stockel J."/>
            <person name="Liberton M."/>
            <person name="Min H."/>
            <person name="Sherman L.A."/>
            <person name="Pakrasi H.B."/>
        </authorList>
    </citation>
    <scope>NUCLEOTIDE SEQUENCE [LARGE SCALE GENOMIC DNA]</scope>
    <source>
        <strain evidence="4">PCC 8801</strain>
    </source>
</reference>
<feature type="transmembrane region" description="Helical" evidence="2">
    <location>
        <begin position="54"/>
        <end position="73"/>
    </location>
</feature>
<protein>
    <recommendedName>
        <fullName evidence="5">DUF565 domain-containing protein</fullName>
    </recommendedName>
</protein>
<organism evidence="3 4">
    <name type="scientific">Rippkaea orientalis (strain PCC 8801 / RF-1)</name>
    <name type="common">Cyanothece sp. (strain PCC 8801)</name>
    <dbReference type="NCBI Taxonomy" id="41431"/>
    <lineage>
        <taxon>Bacteria</taxon>
        <taxon>Bacillati</taxon>
        <taxon>Cyanobacteriota</taxon>
        <taxon>Cyanophyceae</taxon>
        <taxon>Oscillatoriophycideae</taxon>
        <taxon>Chroococcales</taxon>
        <taxon>Aphanothecaceae</taxon>
        <taxon>Rippkaea</taxon>
        <taxon>Rippkaea orientalis</taxon>
    </lineage>
</organism>
<accession>B7JY13</accession>